<evidence type="ECO:0000313" key="1">
    <source>
        <dbReference type="EMBL" id="ARF12254.1"/>
    </source>
</evidence>
<gene>
    <name evidence="1" type="ORF">Klosneuvirus_4_69</name>
</gene>
<name>A0A1V0SKV1_9VIRU</name>
<organism evidence="1">
    <name type="scientific">Klosneuvirus KNV1</name>
    <dbReference type="NCBI Taxonomy" id="1977640"/>
    <lineage>
        <taxon>Viruses</taxon>
        <taxon>Varidnaviria</taxon>
        <taxon>Bamfordvirae</taxon>
        <taxon>Nucleocytoviricota</taxon>
        <taxon>Megaviricetes</taxon>
        <taxon>Imitervirales</taxon>
        <taxon>Mimiviridae</taxon>
        <taxon>Klosneuvirinae</taxon>
        <taxon>Klosneuvirus</taxon>
    </lineage>
</organism>
<proteinExistence type="predicted"/>
<sequence>MLKSLSLRAYSSQTHTHTHKVFHKLFKHKIDINPSNLSHHDLRSQMALYLINNPELYHRNHPELLYELQQHHSLQYKKLEQFKEIIGKDIHSNDSSDNNMIGSLFLLGMDYKIDELLYAHRRQIRKVDDVKRQSPDFWAFNLPEE</sequence>
<protein>
    <submittedName>
        <fullName evidence="1">Uncharacterized protein</fullName>
    </submittedName>
</protein>
<reference evidence="1" key="1">
    <citation type="journal article" date="2017" name="Science">
        <title>Giant viruses with an expanded complement of translation system components.</title>
        <authorList>
            <person name="Schulz F."/>
            <person name="Yutin N."/>
            <person name="Ivanova N.N."/>
            <person name="Ortega D.R."/>
            <person name="Lee T.K."/>
            <person name="Vierheilig J."/>
            <person name="Daims H."/>
            <person name="Horn M."/>
            <person name="Wagner M."/>
            <person name="Jensen G.J."/>
            <person name="Kyrpides N.C."/>
            <person name="Koonin E.V."/>
            <person name="Woyke T."/>
        </authorList>
    </citation>
    <scope>NUCLEOTIDE SEQUENCE</scope>
    <source>
        <strain evidence="1">KNV1</strain>
    </source>
</reference>
<accession>A0A1V0SKV1</accession>
<dbReference type="EMBL" id="KY684111">
    <property type="protein sequence ID" value="ARF12254.1"/>
    <property type="molecule type" value="Genomic_DNA"/>
</dbReference>